<evidence type="ECO:0000313" key="4">
    <source>
        <dbReference type="EMBL" id="KKK53858.1"/>
    </source>
</evidence>
<evidence type="ECO:0000256" key="1">
    <source>
        <dbReference type="ARBA" id="ARBA00007137"/>
    </source>
</evidence>
<evidence type="ECO:0008006" key="5">
    <source>
        <dbReference type="Google" id="ProtNLM"/>
    </source>
</evidence>
<protein>
    <recommendedName>
        <fullName evidence="5">Trimethylamine methyltransferase</fullName>
    </recommendedName>
</protein>
<evidence type="ECO:0000256" key="2">
    <source>
        <dbReference type="ARBA" id="ARBA00022603"/>
    </source>
</evidence>
<feature type="non-terminal residue" evidence="4">
    <location>
        <position position="1"/>
    </location>
</feature>
<organism evidence="4">
    <name type="scientific">marine sediment metagenome</name>
    <dbReference type="NCBI Taxonomy" id="412755"/>
    <lineage>
        <taxon>unclassified sequences</taxon>
        <taxon>metagenomes</taxon>
        <taxon>ecological metagenomes</taxon>
    </lineage>
</organism>
<keyword evidence="2" id="KW-0489">Methyltransferase</keyword>
<dbReference type="GO" id="GO:0015948">
    <property type="term" value="P:methanogenesis"/>
    <property type="evidence" value="ECO:0007669"/>
    <property type="project" value="InterPro"/>
</dbReference>
<keyword evidence="3" id="KW-0808">Transferase</keyword>
<sequence length="324" mass="35574">VTNSTKPIVFLTWSKRNLKAILEIAALYRDSRDDLIRKPFIVHFTDPISPLKHEEAAVENLLYCAELGIPSVYYACSGMGGTSPMDISGSIIQINAEVLFGLVLSQLKNEGTPFIMGATAFPMHMRNLNFITGAPEGLLSCLVHAELSRYYNLPCLGIGGLSDAKVADSQAAVEGSMSTLLSSLAGCTLISDSGQLESGLSASAELILLQNDVIGYSKTICRGIEQLNTENMVDLIRETSSMSTYLATEHTVENFRKLWEPEIFDRNNCQEWEKNGSEDISKKSRRKIGLILDETVKLDNSRRIQEGIGRIMAGLYEKNAPGTK</sequence>
<dbReference type="Pfam" id="PF06253">
    <property type="entry name" value="MTTB"/>
    <property type="match status" value="1"/>
</dbReference>
<evidence type="ECO:0000256" key="3">
    <source>
        <dbReference type="ARBA" id="ARBA00022679"/>
    </source>
</evidence>
<dbReference type="InterPro" id="IPR038601">
    <property type="entry name" value="MttB-like_sf"/>
</dbReference>
<reference evidence="4" key="1">
    <citation type="journal article" date="2015" name="Nature">
        <title>Complex archaea that bridge the gap between prokaryotes and eukaryotes.</title>
        <authorList>
            <person name="Spang A."/>
            <person name="Saw J.H."/>
            <person name="Jorgensen S.L."/>
            <person name="Zaremba-Niedzwiedzka K."/>
            <person name="Martijn J."/>
            <person name="Lind A.E."/>
            <person name="van Eijk R."/>
            <person name="Schleper C."/>
            <person name="Guy L."/>
            <person name="Ettema T.J."/>
        </authorList>
    </citation>
    <scope>NUCLEOTIDE SEQUENCE</scope>
</reference>
<dbReference type="GO" id="GO:0008168">
    <property type="term" value="F:methyltransferase activity"/>
    <property type="evidence" value="ECO:0007669"/>
    <property type="project" value="UniProtKB-KW"/>
</dbReference>
<accession>A0A0F8WB92</accession>
<dbReference type="GO" id="GO:0032259">
    <property type="term" value="P:methylation"/>
    <property type="evidence" value="ECO:0007669"/>
    <property type="project" value="UniProtKB-KW"/>
</dbReference>
<name>A0A0F8WB92_9ZZZZ</name>
<gene>
    <name evidence="4" type="ORF">LCGC14_3090560</name>
</gene>
<proteinExistence type="inferred from homology"/>
<dbReference type="EMBL" id="LAZR01066294">
    <property type="protein sequence ID" value="KKK53858.1"/>
    <property type="molecule type" value="Genomic_DNA"/>
</dbReference>
<comment type="similarity">
    <text evidence="1">Belongs to the trimethylamine methyltransferase family.</text>
</comment>
<dbReference type="InterPro" id="IPR010426">
    <property type="entry name" value="MTTB_MeTrfase"/>
</dbReference>
<dbReference type="AlphaFoldDB" id="A0A0F8WB92"/>
<dbReference type="Gene3D" id="3.20.20.480">
    <property type="entry name" value="Trimethylamine methyltransferase-like"/>
    <property type="match status" value="1"/>
</dbReference>
<comment type="caution">
    <text evidence="4">The sequence shown here is derived from an EMBL/GenBank/DDBJ whole genome shotgun (WGS) entry which is preliminary data.</text>
</comment>